<proteinExistence type="predicted"/>
<evidence type="ECO:0000313" key="4">
    <source>
        <dbReference type="Proteomes" id="UP001158576"/>
    </source>
</evidence>
<dbReference type="EMBL" id="OU015568">
    <property type="protein sequence ID" value="CAG5091569.1"/>
    <property type="molecule type" value="Genomic_DNA"/>
</dbReference>
<evidence type="ECO:0000313" key="3">
    <source>
        <dbReference type="EMBL" id="CAG5091569.1"/>
    </source>
</evidence>
<name>A0ABN7S9E5_OIKDI</name>
<evidence type="ECO:0000256" key="1">
    <source>
        <dbReference type="SAM" id="MobiDB-lite"/>
    </source>
</evidence>
<gene>
    <name evidence="3" type="ORF">OKIOD_LOCUS4699</name>
</gene>
<feature type="region of interest" description="Disordered" evidence="1">
    <location>
        <begin position="319"/>
        <end position="349"/>
    </location>
</feature>
<feature type="domain" description="C2H2-type" evidence="2">
    <location>
        <begin position="261"/>
        <end position="289"/>
    </location>
</feature>
<evidence type="ECO:0000259" key="2">
    <source>
        <dbReference type="SMART" id="SM00355"/>
    </source>
</evidence>
<organism evidence="3 4">
    <name type="scientific">Oikopleura dioica</name>
    <name type="common">Tunicate</name>
    <dbReference type="NCBI Taxonomy" id="34765"/>
    <lineage>
        <taxon>Eukaryota</taxon>
        <taxon>Metazoa</taxon>
        <taxon>Chordata</taxon>
        <taxon>Tunicata</taxon>
        <taxon>Appendicularia</taxon>
        <taxon>Copelata</taxon>
        <taxon>Oikopleuridae</taxon>
        <taxon>Oikopleura</taxon>
    </lineage>
</organism>
<accession>A0ABN7S9E5</accession>
<dbReference type="Proteomes" id="UP001158576">
    <property type="component" value="Chromosome PAR"/>
</dbReference>
<sequence>MNSLPGDFHNFCPEEHINSSAFPQYSGALDIHGDGSNVHTHYPTNSSSLPHLSEIEDFPTEKTRQFDNMFTFGSFDDLHGEMNIEENPTINREIRSSTVLQEEIVVYEDTGAKRIRLQGSFVELKDGFTKNSLEDSHAKSFQQNNNDNVDFHADNRIVLTDLDEIQLHELLPIQPVSSFQNDDVQQLPIQENPPEDNQVLVVPQASDNMIASFKDIFLKKHLFATTPEETRKAAAEFLLSHDQVQPVKDRANGTCDRDRHFQCDFCPLFSPQVRSFKTMEALWRHFCQHLGHFKFNCSHCPAWNPKGFYRQDKFDEHMKKKHPQVPLRAKRPRAANKKKTLRDSAGHSG</sequence>
<dbReference type="SMART" id="SM00355">
    <property type="entry name" value="ZnF_C2H2"/>
    <property type="match status" value="2"/>
</dbReference>
<protein>
    <submittedName>
        <fullName evidence="3">Oidioi.mRNA.OKI2018_I69.PAR.g13141.t1.cds</fullName>
    </submittedName>
</protein>
<feature type="compositionally biased region" description="Basic residues" evidence="1">
    <location>
        <begin position="319"/>
        <end position="340"/>
    </location>
</feature>
<reference evidence="3 4" key="1">
    <citation type="submission" date="2021-04" db="EMBL/GenBank/DDBJ databases">
        <authorList>
            <person name="Bliznina A."/>
        </authorList>
    </citation>
    <scope>NUCLEOTIDE SEQUENCE [LARGE SCALE GENOMIC DNA]</scope>
</reference>
<feature type="domain" description="C2H2-type" evidence="2">
    <location>
        <begin position="295"/>
        <end position="322"/>
    </location>
</feature>
<keyword evidence="4" id="KW-1185">Reference proteome</keyword>
<dbReference type="Gene3D" id="3.30.160.60">
    <property type="entry name" value="Classic Zinc Finger"/>
    <property type="match status" value="1"/>
</dbReference>
<dbReference type="InterPro" id="IPR013087">
    <property type="entry name" value="Znf_C2H2_type"/>
</dbReference>